<sequence>MVNNIIALNQNNSAKSENLRVKRWQSRNRLETLKRISHVPALPRICVVNVTQEDPAKCGGYAFALLGSKIYFV</sequence>
<evidence type="ECO:0000313" key="1">
    <source>
        <dbReference type="EMBL" id="GBB97829.1"/>
    </source>
</evidence>
<keyword evidence="3" id="KW-1185">Reference proteome</keyword>
<accession>A0A2Z6RL20</accession>
<dbReference type="STRING" id="94130.A0A2Z6RL20"/>
<comment type="caution">
    <text evidence="1">The sequence shown here is derived from an EMBL/GenBank/DDBJ whole genome shotgun (WGS) entry which is preliminary data.</text>
</comment>
<reference evidence="1 3" key="1">
    <citation type="submission" date="2017-11" db="EMBL/GenBank/DDBJ databases">
        <title>The genome of Rhizophagus clarus HR1 reveals common genetic basis of auxotrophy among arbuscular mycorrhizal fungi.</title>
        <authorList>
            <person name="Kobayashi Y."/>
        </authorList>
    </citation>
    <scope>NUCLEOTIDE SEQUENCE [LARGE SCALE GENOMIC DNA]</scope>
    <source>
        <strain evidence="1 3">HR1</strain>
    </source>
</reference>
<gene>
    <name evidence="2" type="ORF">RCL2_001661400</name>
    <name evidence="1" type="ORF">RclHR1_30810001</name>
</gene>
<dbReference type="OrthoDB" id="2393597at2759"/>
<dbReference type="Proteomes" id="UP000247702">
    <property type="component" value="Unassembled WGS sequence"/>
</dbReference>
<evidence type="ECO:0000313" key="2">
    <source>
        <dbReference type="EMBL" id="GES89730.1"/>
    </source>
</evidence>
<dbReference type="EMBL" id="BLAL01000191">
    <property type="protein sequence ID" value="GES89730.1"/>
    <property type="molecule type" value="Genomic_DNA"/>
</dbReference>
<proteinExistence type="predicted"/>
<dbReference type="Proteomes" id="UP000615446">
    <property type="component" value="Unassembled WGS sequence"/>
</dbReference>
<dbReference type="AlphaFoldDB" id="A0A2Z6RL20"/>
<reference evidence="2" key="2">
    <citation type="submission" date="2019-10" db="EMBL/GenBank/DDBJ databases">
        <title>Conservation and host-specific expression of non-tandemly repeated heterogenous ribosome RNA gene in arbuscular mycorrhizal fungi.</title>
        <authorList>
            <person name="Maeda T."/>
            <person name="Kobayashi Y."/>
            <person name="Nakagawa T."/>
            <person name="Ezawa T."/>
            <person name="Yamaguchi K."/>
            <person name="Bino T."/>
            <person name="Nishimoto Y."/>
            <person name="Shigenobu S."/>
            <person name="Kawaguchi M."/>
        </authorList>
    </citation>
    <scope>NUCLEOTIDE SEQUENCE</scope>
    <source>
        <strain evidence="2">HR1</strain>
    </source>
</reference>
<dbReference type="EMBL" id="BEXD01002315">
    <property type="protein sequence ID" value="GBB97829.1"/>
    <property type="molecule type" value="Genomic_DNA"/>
</dbReference>
<organism evidence="1 3">
    <name type="scientific">Rhizophagus clarus</name>
    <dbReference type="NCBI Taxonomy" id="94130"/>
    <lineage>
        <taxon>Eukaryota</taxon>
        <taxon>Fungi</taxon>
        <taxon>Fungi incertae sedis</taxon>
        <taxon>Mucoromycota</taxon>
        <taxon>Glomeromycotina</taxon>
        <taxon>Glomeromycetes</taxon>
        <taxon>Glomerales</taxon>
        <taxon>Glomeraceae</taxon>
        <taxon>Rhizophagus</taxon>
    </lineage>
</organism>
<protein>
    <submittedName>
        <fullName evidence="1">Uncharacterized protein</fullName>
    </submittedName>
</protein>
<name>A0A2Z6RL20_9GLOM</name>
<evidence type="ECO:0000313" key="3">
    <source>
        <dbReference type="Proteomes" id="UP000247702"/>
    </source>
</evidence>